<accession>A0A0E3ZRI7</accession>
<reference evidence="1 2" key="1">
    <citation type="journal article" date="2014" name="Curr. Microbiol.">
        <title>Spirosoma radiotolerans sp. nov., a gamma-radiation-resistant bacterium isolated from gamma ray-irradiated soil.</title>
        <authorList>
            <person name="Lee J.J."/>
            <person name="Srinivasan S."/>
            <person name="Lim S."/>
            <person name="Joe M."/>
            <person name="Im S."/>
            <person name="Bae S.I."/>
            <person name="Park K.R."/>
            <person name="Han J.H."/>
            <person name="Park S.H."/>
            <person name="Joo B.M."/>
            <person name="Park S.J."/>
            <person name="Kim M.K."/>
        </authorList>
    </citation>
    <scope>NUCLEOTIDE SEQUENCE [LARGE SCALE GENOMIC DNA]</scope>
    <source>
        <strain evidence="1 2">DG5A</strain>
    </source>
</reference>
<sequence>MKNTLYLIVLFVACSCASIRQRNDTTALNQIFQIPRHQTMYSYTKKGGVKAKILSQRVKAALYERADTLYAELLSETLPPPDGDPNTIDQSDSLAVFFLHYNPSLNKIEEKSPWFRYQTTAIDIDLFTLPFKYRFRTANQPGQLEDKLNVGIYIGERYDLGRYRTVYFRHNQRSEISTFSIGMGGFLCFAPATITSFSTLGRVQDDYQALGLNYGLNTTFSFSNFSAGLAVGIESITDSNRSLWIYQNKPWLGITVGLNLN</sequence>
<dbReference type="EMBL" id="CP010429">
    <property type="protein sequence ID" value="AKD53660.1"/>
    <property type="molecule type" value="Genomic_DNA"/>
</dbReference>
<dbReference type="RefSeq" id="WP_046375245.1">
    <property type="nucleotide sequence ID" value="NZ_CP010429.1"/>
</dbReference>
<dbReference type="PATRIC" id="fig|1379870.5.peg.171"/>
<name>A0A0E3ZRI7_9BACT</name>
<proteinExistence type="predicted"/>
<gene>
    <name evidence="1" type="ORF">SD10_00795</name>
</gene>
<protein>
    <recommendedName>
        <fullName evidence="3">Lipoprotein</fullName>
    </recommendedName>
</protein>
<dbReference type="AlphaFoldDB" id="A0A0E3ZRI7"/>
<dbReference type="HOGENOM" id="CLU_1048676_0_0_10"/>
<evidence type="ECO:0000313" key="2">
    <source>
        <dbReference type="Proteomes" id="UP000033054"/>
    </source>
</evidence>
<keyword evidence="2" id="KW-1185">Reference proteome</keyword>
<evidence type="ECO:0000313" key="1">
    <source>
        <dbReference type="EMBL" id="AKD53660.1"/>
    </source>
</evidence>
<evidence type="ECO:0008006" key="3">
    <source>
        <dbReference type="Google" id="ProtNLM"/>
    </source>
</evidence>
<dbReference type="PROSITE" id="PS51257">
    <property type="entry name" value="PROKAR_LIPOPROTEIN"/>
    <property type="match status" value="1"/>
</dbReference>
<dbReference type="OrthoDB" id="836926at2"/>
<dbReference type="KEGG" id="srd:SD10_00795"/>
<organism evidence="1 2">
    <name type="scientific">Spirosoma radiotolerans</name>
    <dbReference type="NCBI Taxonomy" id="1379870"/>
    <lineage>
        <taxon>Bacteria</taxon>
        <taxon>Pseudomonadati</taxon>
        <taxon>Bacteroidota</taxon>
        <taxon>Cytophagia</taxon>
        <taxon>Cytophagales</taxon>
        <taxon>Cytophagaceae</taxon>
        <taxon>Spirosoma</taxon>
    </lineage>
</organism>
<dbReference type="Proteomes" id="UP000033054">
    <property type="component" value="Chromosome"/>
</dbReference>